<reference evidence="4" key="1">
    <citation type="journal article" date="2019" name="Int. J. Syst. Evol. Microbiol.">
        <title>The Global Catalogue of Microorganisms (GCM) 10K type strain sequencing project: providing services to taxonomists for standard genome sequencing and annotation.</title>
        <authorList>
            <consortium name="The Broad Institute Genomics Platform"/>
            <consortium name="The Broad Institute Genome Sequencing Center for Infectious Disease"/>
            <person name="Wu L."/>
            <person name="Ma J."/>
        </authorList>
    </citation>
    <scope>NUCLEOTIDE SEQUENCE [LARGE SCALE GENOMIC DNA]</scope>
    <source>
        <strain evidence="4">KCTC 52473</strain>
    </source>
</reference>
<evidence type="ECO:0000256" key="1">
    <source>
        <dbReference type="SAM" id="Coils"/>
    </source>
</evidence>
<dbReference type="InterPro" id="IPR010870">
    <property type="entry name" value="Porin_O/P"/>
</dbReference>
<evidence type="ECO:0000313" key="3">
    <source>
        <dbReference type="EMBL" id="MFC3122777.1"/>
    </source>
</evidence>
<feature type="coiled-coil region" evidence="1">
    <location>
        <begin position="17"/>
        <end position="61"/>
    </location>
</feature>
<comment type="caution">
    <text evidence="3">The sequence shown here is derived from an EMBL/GenBank/DDBJ whole genome shotgun (WGS) entry which is preliminary data.</text>
</comment>
<keyword evidence="2" id="KW-0732">Signal</keyword>
<protein>
    <submittedName>
        <fullName evidence="3">Porin</fullName>
    </submittedName>
</protein>
<keyword evidence="4" id="KW-1185">Reference proteome</keyword>
<evidence type="ECO:0000256" key="2">
    <source>
        <dbReference type="SAM" id="SignalP"/>
    </source>
</evidence>
<dbReference type="Proteomes" id="UP001595478">
    <property type="component" value="Unassembled WGS sequence"/>
</dbReference>
<evidence type="ECO:0000313" key="4">
    <source>
        <dbReference type="Proteomes" id="UP001595478"/>
    </source>
</evidence>
<accession>A0ABV7FR07</accession>
<proteinExistence type="predicted"/>
<feature type="signal peptide" evidence="2">
    <location>
        <begin position="1"/>
        <end position="20"/>
    </location>
</feature>
<sequence>MKVNALLIFLLSAICFSTQANDELQALKAELALLKKKIEALEALQEEAEQAKKSEPELVNTQQHTSKRDENGIKIGGAFRYQYTYSDFDQDNQDRAGDLDFNLFRLDFKGKIDDFSLSAQYRWYDYMNVVHHAWIAYDFNERNQLKFGIQEVPFGNFPKSANSFFYSTAYFVGIQADFDTGLNWTWQDKGYRLDLGFFPNDELGGVDGWVDDRKDRYSFDVLGLRLSGEGIFSEPEAQLGESNTFNLRLSKQFDLAERMNIEPGVSFQKGHLSQNGRWRDISGLGHKQNQVGNHASYAAHVNFDYHNLNAQFQYARYKYEVDGINAEQFAVGSFNFYGTIPASANAWLLNLSWEKPVNWGAITKIRLFNDYSQLTNKSGNFDKTWMNSTGVIVSAGPLYTYIEYYKAKNQPFIGGNLVGNDEIAKGRLNMNIGYYF</sequence>
<dbReference type="Pfam" id="PF07396">
    <property type="entry name" value="Porin_O_P"/>
    <property type="match status" value="1"/>
</dbReference>
<gene>
    <name evidence="3" type="ORF">ACFOHL_14220</name>
</gene>
<organism evidence="3 4">
    <name type="scientific">Agaribacter flavus</name>
    <dbReference type="NCBI Taxonomy" id="1902781"/>
    <lineage>
        <taxon>Bacteria</taxon>
        <taxon>Pseudomonadati</taxon>
        <taxon>Pseudomonadota</taxon>
        <taxon>Gammaproteobacteria</taxon>
        <taxon>Alteromonadales</taxon>
        <taxon>Alteromonadaceae</taxon>
        <taxon>Agaribacter</taxon>
    </lineage>
</organism>
<name>A0ABV7FR07_9ALTE</name>
<feature type="chain" id="PRO_5046044790" evidence="2">
    <location>
        <begin position="21"/>
        <end position="436"/>
    </location>
</feature>
<keyword evidence="1" id="KW-0175">Coiled coil</keyword>
<dbReference type="EMBL" id="JBHRSW010000029">
    <property type="protein sequence ID" value="MFC3122777.1"/>
    <property type="molecule type" value="Genomic_DNA"/>
</dbReference>
<dbReference type="SUPFAM" id="SSF56935">
    <property type="entry name" value="Porins"/>
    <property type="match status" value="1"/>
</dbReference>
<dbReference type="RefSeq" id="WP_376920898.1">
    <property type="nucleotide sequence ID" value="NZ_JBHRSW010000029.1"/>
</dbReference>